<name>A0ABQ8FZM3_9PEZI</name>
<keyword evidence="3" id="KW-1185">Reference proteome</keyword>
<reference evidence="2 3" key="1">
    <citation type="journal article" date="2021" name="Nat. Commun.">
        <title>Genetic determinants of endophytism in the Arabidopsis root mycobiome.</title>
        <authorList>
            <person name="Mesny F."/>
            <person name="Miyauchi S."/>
            <person name="Thiergart T."/>
            <person name="Pickel B."/>
            <person name="Atanasova L."/>
            <person name="Karlsson M."/>
            <person name="Huettel B."/>
            <person name="Barry K.W."/>
            <person name="Haridas S."/>
            <person name="Chen C."/>
            <person name="Bauer D."/>
            <person name="Andreopoulos W."/>
            <person name="Pangilinan J."/>
            <person name="LaButti K."/>
            <person name="Riley R."/>
            <person name="Lipzen A."/>
            <person name="Clum A."/>
            <person name="Drula E."/>
            <person name="Henrissat B."/>
            <person name="Kohler A."/>
            <person name="Grigoriev I.V."/>
            <person name="Martin F.M."/>
            <person name="Hacquard S."/>
        </authorList>
    </citation>
    <scope>NUCLEOTIDE SEQUENCE [LARGE SCALE GENOMIC DNA]</scope>
    <source>
        <strain evidence="2 3">MPI-SDFR-AT-0080</strain>
    </source>
</reference>
<evidence type="ECO:0000313" key="3">
    <source>
        <dbReference type="Proteomes" id="UP000774617"/>
    </source>
</evidence>
<dbReference type="Proteomes" id="UP000774617">
    <property type="component" value="Unassembled WGS sequence"/>
</dbReference>
<accession>A0ABQ8FZM3</accession>
<gene>
    <name evidence="2" type="ORF">B0J12DRAFT_250781</name>
</gene>
<organism evidence="2 3">
    <name type="scientific">Macrophomina phaseolina</name>
    <dbReference type="NCBI Taxonomy" id="35725"/>
    <lineage>
        <taxon>Eukaryota</taxon>
        <taxon>Fungi</taxon>
        <taxon>Dikarya</taxon>
        <taxon>Ascomycota</taxon>
        <taxon>Pezizomycotina</taxon>
        <taxon>Dothideomycetes</taxon>
        <taxon>Dothideomycetes incertae sedis</taxon>
        <taxon>Botryosphaeriales</taxon>
        <taxon>Botryosphaeriaceae</taxon>
        <taxon>Macrophomina</taxon>
    </lineage>
</organism>
<comment type="caution">
    <text evidence="2">The sequence shown here is derived from an EMBL/GenBank/DDBJ whole genome shotgun (WGS) entry which is preliminary data.</text>
</comment>
<feature type="region of interest" description="Disordered" evidence="1">
    <location>
        <begin position="25"/>
        <end position="62"/>
    </location>
</feature>
<dbReference type="EMBL" id="JAGTJR010000032">
    <property type="protein sequence ID" value="KAH7038824.1"/>
    <property type="molecule type" value="Genomic_DNA"/>
</dbReference>
<feature type="region of interest" description="Disordered" evidence="1">
    <location>
        <begin position="80"/>
        <end position="197"/>
    </location>
</feature>
<feature type="compositionally biased region" description="Basic residues" evidence="1">
    <location>
        <begin position="144"/>
        <end position="161"/>
    </location>
</feature>
<proteinExistence type="predicted"/>
<evidence type="ECO:0000313" key="2">
    <source>
        <dbReference type="EMBL" id="KAH7038824.1"/>
    </source>
</evidence>
<sequence length="197" mass="21166">MAYHVYISNLALANELPPSASAARIGPLMPRDPHPVSSAEPALHTTTVSSCPTRPRPQAPAPDAPAALIFAVGIRAAPPKCPPAPAPSTPAIRSQKKNVGAPSRPGTPVSSHARATFELTYTGAQIHHKKREGRGHTAGAVDRHHQRAKAPWGPRKKKRTAHPPETQVYPPARSRRRPEDTKPLLGQGPSFFFWTGE</sequence>
<protein>
    <submittedName>
        <fullName evidence="2">Uncharacterized protein</fullName>
    </submittedName>
</protein>
<evidence type="ECO:0000256" key="1">
    <source>
        <dbReference type="SAM" id="MobiDB-lite"/>
    </source>
</evidence>